<proteinExistence type="predicted"/>
<dbReference type="RefSeq" id="WP_305025018.1">
    <property type="nucleotide sequence ID" value="NZ_JAUQTB010000009.1"/>
</dbReference>
<gene>
    <name evidence="2" type="ORF">Q5741_15440</name>
</gene>
<dbReference type="EMBL" id="JAUQTB010000009">
    <property type="protein sequence ID" value="MDO7907805.1"/>
    <property type="molecule type" value="Genomic_DNA"/>
</dbReference>
<feature type="transmembrane region" description="Helical" evidence="1">
    <location>
        <begin position="83"/>
        <end position="102"/>
    </location>
</feature>
<keyword evidence="1" id="KW-1133">Transmembrane helix</keyword>
<keyword evidence="3" id="KW-1185">Reference proteome</keyword>
<evidence type="ECO:0000313" key="3">
    <source>
        <dbReference type="Proteomes" id="UP001240171"/>
    </source>
</evidence>
<feature type="transmembrane region" description="Helical" evidence="1">
    <location>
        <begin position="114"/>
        <end position="137"/>
    </location>
</feature>
<reference evidence="2 3" key="1">
    <citation type="submission" date="2023-07" db="EMBL/GenBank/DDBJ databases">
        <title>Paenibacillus sp. JX-17 nov. isolated from soil.</title>
        <authorList>
            <person name="Wan Y."/>
            <person name="Liu B."/>
        </authorList>
    </citation>
    <scope>NUCLEOTIDE SEQUENCE [LARGE SCALE GENOMIC DNA]</scope>
    <source>
        <strain evidence="2 3">JX-17</strain>
    </source>
</reference>
<dbReference type="Proteomes" id="UP001240171">
    <property type="component" value="Unassembled WGS sequence"/>
</dbReference>
<feature type="transmembrane region" description="Helical" evidence="1">
    <location>
        <begin position="12"/>
        <end position="31"/>
    </location>
</feature>
<evidence type="ECO:0000313" key="2">
    <source>
        <dbReference type="EMBL" id="MDO7907805.1"/>
    </source>
</evidence>
<sequence length="147" mass="16598">MSWVKYAMKLNILSAFYGFAFFAVVELLVNTYRLQRLLGLDTDRYNQVMTWVHFGGFFLVTGIAYATARYWMQGRKSLLWSTLLWFPYAALFIYGVASFWPITDPGDKPGPGAGIIMLGMTVLYPVYLLFVNGIAVLGRSIAAESHT</sequence>
<organism evidence="2 3">
    <name type="scientific">Paenibacillus lacisoli</name>
    <dbReference type="NCBI Taxonomy" id="3064525"/>
    <lineage>
        <taxon>Bacteria</taxon>
        <taxon>Bacillati</taxon>
        <taxon>Bacillota</taxon>
        <taxon>Bacilli</taxon>
        <taxon>Bacillales</taxon>
        <taxon>Paenibacillaceae</taxon>
        <taxon>Paenibacillus</taxon>
    </lineage>
</organism>
<keyword evidence="1" id="KW-0812">Transmembrane</keyword>
<comment type="caution">
    <text evidence="2">The sequence shown here is derived from an EMBL/GenBank/DDBJ whole genome shotgun (WGS) entry which is preliminary data.</text>
</comment>
<accession>A0ABT9CEV6</accession>
<keyword evidence="1" id="KW-0472">Membrane</keyword>
<name>A0ABT9CEV6_9BACL</name>
<evidence type="ECO:0000256" key="1">
    <source>
        <dbReference type="SAM" id="Phobius"/>
    </source>
</evidence>
<feature type="transmembrane region" description="Helical" evidence="1">
    <location>
        <begin position="51"/>
        <end position="71"/>
    </location>
</feature>
<protein>
    <submittedName>
        <fullName evidence="2">Uncharacterized protein</fullName>
    </submittedName>
</protein>